<sequence>MTTDKAQSTGTTALPLAPQWHSWMASPANKLATRIRSDLATHGIGEQMTSAIVEFVREYRAGGGNWSSKGLRGDEVMAPMRGLADSAPQLFELLRAQIAQAEHNKWVGGSLREEVASAQMQYQRFVIVSTPRSGTHLLRTLLGSHPCIEIHGEAFNRFGQHLLPYCVHDTTAEQVLKRHVFRPYFEYVEAVGFVLFRDLDTEWAGANVWETVAGVPDLKIILLDRRNRLERLVSLKKSLRDQVWYVGRDDKRRRQQITLSIAREELVDFIDSDLANRAAFQERFDRHQILPIEYEDLLARPQSIHAALLAFLDASAARLEPGTGKKETLSVPSIIDNDDQLRSELKGTHYERYL</sequence>
<reference evidence="1" key="2">
    <citation type="submission" date="2022-08" db="EMBL/GenBank/DDBJ databases">
        <authorList>
            <person name="Iruegas-Bocardo F."/>
            <person name="Weisberg A.J."/>
            <person name="Riutta E.R."/>
            <person name="Kilday K."/>
            <person name="Bonkowski J.C."/>
            <person name="Creswell T."/>
            <person name="Daughtrey M.L."/>
            <person name="Rane K."/>
            <person name="Grunwald N.J."/>
            <person name="Chang J.H."/>
            <person name="Putnam M.L."/>
        </authorList>
    </citation>
    <scope>NUCLEOTIDE SEQUENCE</scope>
    <source>
        <strain evidence="1">22-338</strain>
    </source>
</reference>
<organism evidence="1 2">
    <name type="scientific">Xanthomonas hortorum pv. hederae</name>
    <dbReference type="NCBI Taxonomy" id="453603"/>
    <lineage>
        <taxon>Bacteria</taxon>
        <taxon>Pseudomonadati</taxon>
        <taxon>Pseudomonadota</taxon>
        <taxon>Gammaproteobacteria</taxon>
        <taxon>Lysobacterales</taxon>
        <taxon>Lysobacteraceae</taxon>
        <taxon>Xanthomonas</taxon>
    </lineage>
</organism>
<dbReference type="InterPro" id="IPR027417">
    <property type="entry name" value="P-loop_NTPase"/>
</dbReference>
<evidence type="ECO:0000313" key="2">
    <source>
        <dbReference type="Proteomes" id="UP001140230"/>
    </source>
</evidence>
<dbReference type="SUPFAM" id="SSF52540">
    <property type="entry name" value="P-loop containing nucleoside triphosphate hydrolases"/>
    <property type="match status" value="1"/>
</dbReference>
<gene>
    <name evidence="1" type="ORF">NY667_15865</name>
</gene>
<reference evidence="1" key="1">
    <citation type="journal article" date="2022" name="Phytopathology">
        <title>Whole genome sequencing-based tracing of a 2022 introduction and outbreak of Xanthomonas hortorum pv. pelargonii.</title>
        <authorList>
            <person name="Iruegas Bocardo F."/>
            <person name="Weisberg A.J."/>
            <person name="Riutta E.R."/>
            <person name="Kilday K.B."/>
            <person name="Bonkowski J.C."/>
            <person name="Creswell T.C."/>
            <person name="Daughtrey M."/>
            <person name="Rane K.K."/>
            <person name="Grunwald N.J."/>
            <person name="Chang J.H."/>
            <person name="Putnam M."/>
        </authorList>
    </citation>
    <scope>NUCLEOTIDE SEQUENCE</scope>
    <source>
        <strain evidence="1">22-338</strain>
    </source>
</reference>
<dbReference type="RefSeq" id="WP_219820143.1">
    <property type="nucleotide sequence ID" value="NZ_CP168178.1"/>
</dbReference>
<dbReference type="EMBL" id="JANWTP010000057">
    <property type="protein sequence ID" value="MDC8639243.1"/>
    <property type="molecule type" value="Genomic_DNA"/>
</dbReference>
<proteinExistence type="predicted"/>
<name>A0A9X4BTC2_9XANT</name>
<dbReference type="Proteomes" id="UP001140230">
    <property type="component" value="Unassembled WGS sequence"/>
</dbReference>
<evidence type="ECO:0000313" key="1">
    <source>
        <dbReference type="EMBL" id="MDC8639243.1"/>
    </source>
</evidence>
<dbReference type="AlphaFoldDB" id="A0A9X4BTC2"/>
<accession>A0A9X4BTC2</accession>
<comment type="caution">
    <text evidence="1">The sequence shown here is derived from an EMBL/GenBank/DDBJ whole genome shotgun (WGS) entry which is preliminary data.</text>
</comment>
<dbReference type="Gene3D" id="3.40.50.300">
    <property type="entry name" value="P-loop containing nucleotide triphosphate hydrolases"/>
    <property type="match status" value="1"/>
</dbReference>
<protein>
    <submittedName>
        <fullName evidence="1">Sulfotransferase</fullName>
    </submittedName>
</protein>